<keyword evidence="3 5" id="KW-0133">Cell shape</keyword>
<dbReference type="GO" id="GO:0005886">
    <property type="term" value="C:plasma membrane"/>
    <property type="evidence" value="ECO:0007669"/>
    <property type="project" value="TreeGrafter"/>
</dbReference>
<feature type="coiled-coil region" evidence="6">
    <location>
        <begin position="89"/>
        <end position="116"/>
    </location>
</feature>
<reference evidence="9 10" key="1">
    <citation type="journal article" date="2011" name="Stand. Genomic Sci.">
        <title>Complete genome sequence of Rhodospirillum rubrum type strain (S1).</title>
        <authorList>
            <person name="Munk A.C."/>
            <person name="Copeland A."/>
            <person name="Lucas S."/>
            <person name="Lapidus A."/>
            <person name="Del Rio T.G."/>
            <person name="Barry K."/>
            <person name="Detter J.C."/>
            <person name="Hammon N."/>
            <person name="Israni S."/>
            <person name="Pitluck S."/>
            <person name="Brettin T."/>
            <person name="Bruce D."/>
            <person name="Han C."/>
            <person name="Tapia R."/>
            <person name="Gilna P."/>
            <person name="Schmutz J."/>
            <person name="Larimer F."/>
            <person name="Land M."/>
            <person name="Kyrpides N.C."/>
            <person name="Mavromatis K."/>
            <person name="Richardson P."/>
            <person name="Rohde M."/>
            <person name="Goker M."/>
            <person name="Klenk H.P."/>
            <person name="Zhang Y."/>
            <person name="Roberts G.P."/>
            <person name="Reslewic S."/>
            <person name="Schwartz D.C."/>
        </authorList>
    </citation>
    <scope>NUCLEOTIDE SEQUENCE [LARGE SCALE GENOMIC DNA]</scope>
    <source>
        <strain evidence="10">ATCC 11170 / ATH 1.1.1 / DSM 467 / LMG 4362 / NCIMB 8255 / S1</strain>
    </source>
</reference>
<evidence type="ECO:0000256" key="4">
    <source>
        <dbReference type="ARBA" id="ARBA00032089"/>
    </source>
</evidence>
<comment type="similarity">
    <text evidence="1 5">Belongs to the MreC family.</text>
</comment>
<dbReference type="Proteomes" id="UP000001929">
    <property type="component" value="Chromosome"/>
</dbReference>
<dbReference type="InterPro" id="IPR042175">
    <property type="entry name" value="Cell/Rod_MreC_2"/>
</dbReference>
<evidence type="ECO:0000256" key="2">
    <source>
        <dbReference type="ARBA" id="ARBA00013855"/>
    </source>
</evidence>
<evidence type="ECO:0000256" key="3">
    <source>
        <dbReference type="ARBA" id="ARBA00022960"/>
    </source>
</evidence>
<dbReference type="Pfam" id="PF04085">
    <property type="entry name" value="MreC"/>
    <property type="match status" value="1"/>
</dbReference>
<feature type="domain" description="Rod shape-determining protein MreC beta-barrel core" evidence="8">
    <location>
        <begin position="132"/>
        <end position="272"/>
    </location>
</feature>
<dbReference type="STRING" id="269796.Rru_A0471"/>
<keyword evidence="10" id="KW-1185">Reference proteome</keyword>
<dbReference type="NCBIfam" id="TIGR00219">
    <property type="entry name" value="mreC"/>
    <property type="match status" value="1"/>
</dbReference>
<dbReference type="AlphaFoldDB" id="Q2RX69"/>
<protein>
    <recommendedName>
        <fullName evidence="2 5">Cell shape-determining protein MreC</fullName>
    </recommendedName>
    <alternativeName>
        <fullName evidence="4 5">Cell shape protein MreC</fullName>
    </alternativeName>
</protein>
<sequence>MKQPTGQTARLTALRVFVQKSAFVALAGLAFAFMLLGKADTVLVERVRATVIDAAAPVLDFMSTPAENVAAIFANLRQLTSIRAENDRLATENDRLMRWQAAARHLEAENEALRGLLTYVPEPKASYVTARVVADTGGTFARSLVVLAGTIHGVNKGQAVISGEGLAGTVAEAGQRSSRVLLLTDINSRIPVLLEDSRVRAILAGDNQDRPQLRFLRDRIAVQPGDRVVTSGDARIFPPGIPIGVVASVDEKKGIRVDLFVEQDRLEVVRIANFGIPNPLSEGAD</sequence>
<dbReference type="PATRIC" id="fig|269796.9.peg.529"/>
<keyword evidence="6" id="KW-0175">Coiled coil</keyword>
<dbReference type="NCBIfam" id="NF010512">
    <property type="entry name" value="PRK13922.12-1"/>
    <property type="match status" value="1"/>
</dbReference>
<dbReference type="PANTHER" id="PTHR34138:SF1">
    <property type="entry name" value="CELL SHAPE-DETERMINING PROTEIN MREC"/>
    <property type="match status" value="1"/>
</dbReference>
<dbReference type="Gene3D" id="2.40.10.350">
    <property type="entry name" value="Rod shape-determining protein MreC, domain 2"/>
    <property type="match status" value="1"/>
</dbReference>
<feature type="transmembrane region" description="Helical" evidence="7">
    <location>
        <begin position="12"/>
        <end position="36"/>
    </location>
</feature>
<evidence type="ECO:0000256" key="7">
    <source>
        <dbReference type="SAM" id="Phobius"/>
    </source>
</evidence>
<dbReference type="Gene3D" id="2.40.10.340">
    <property type="entry name" value="Rod shape-determining protein MreC, domain 1"/>
    <property type="match status" value="1"/>
</dbReference>
<dbReference type="InterPro" id="IPR042177">
    <property type="entry name" value="Cell/Rod_1"/>
</dbReference>
<evidence type="ECO:0000313" key="9">
    <source>
        <dbReference type="EMBL" id="ABC21276.1"/>
    </source>
</evidence>
<evidence type="ECO:0000313" key="10">
    <source>
        <dbReference type="Proteomes" id="UP000001929"/>
    </source>
</evidence>
<dbReference type="PhylomeDB" id="Q2RX69"/>
<name>Q2RX69_RHORT</name>
<dbReference type="eggNOG" id="COG1792">
    <property type="taxonomic scope" value="Bacteria"/>
</dbReference>
<dbReference type="KEGG" id="rru:Rru_A0471"/>
<proteinExistence type="inferred from homology"/>
<dbReference type="InterPro" id="IPR055342">
    <property type="entry name" value="MreC_beta-barrel_core"/>
</dbReference>
<dbReference type="RefSeq" id="WP_011388230.1">
    <property type="nucleotide sequence ID" value="NC_007643.1"/>
</dbReference>
<keyword evidence="7" id="KW-0812">Transmembrane</keyword>
<organism evidence="9 10">
    <name type="scientific">Rhodospirillum rubrum (strain ATCC 11170 / ATH 1.1.1 / DSM 467 / LMG 4362 / NCIMB 8255 / S1)</name>
    <dbReference type="NCBI Taxonomy" id="269796"/>
    <lineage>
        <taxon>Bacteria</taxon>
        <taxon>Pseudomonadati</taxon>
        <taxon>Pseudomonadota</taxon>
        <taxon>Alphaproteobacteria</taxon>
        <taxon>Rhodospirillales</taxon>
        <taxon>Rhodospirillaceae</taxon>
        <taxon>Rhodospirillum</taxon>
    </lineage>
</organism>
<evidence type="ECO:0000259" key="8">
    <source>
        <dbReference type="Pfam" id="PF04085"/>
    </source>
</evidence>
<dbReference type="HOGENOM" id="CLU_042663_7_0_5"/>
<evidence type="ECO:0000256" key="6">
    <source>
        <dbReference type="SAM" id="Coils"/>
    </source>
</evidence>
<dbReference type="PANTHER" id="PTHR34138">
    <property type="entry name" value="CELL SHAPE-DETERMINING PROTEIN MREC"/>
    <property type="match status" value="1"/>
</dbReference>
<dbReference type="PIRSF" id="PIRSF038471">
    <property type="entry name" value="MreC"/>
    <property type="match status" value="1"/>
</dbReference>
<dbReference type="InterPro" id="IPR007221">
    <property type="entry name" value="MreC"/>
</dbReference>
<evidence type="ECO:0000256" key="1">
    <source>
        <dbReference type="ARBA" id="ARBA00009369"/>
    </source>
</evidence>
<dbReference type="GO" id="GO:0008360">
    <property type="term" value="P:regulation of cell shape"/>
    <property type="evidence" value="ECO:0007669"/>
    <property type="project" value="UniProtKB-KW"/>
</dbReference>
<keyword evidence="7" id="KW-0472">Membrane</keyword>
<keyword evidence="7" id="KW-1133">Transmembrane helix</keyword>
<accession>Q2RX69</accession>
<dbReference type="EMBL" id="CP000230">
    <property type="protein sequence ID" value="ABC21276.1"/>
    <property type="molecule type" value="Genomic_DNA"/>
</dbReference>
<evidence type="ECO:0000256" key="5">
    <source>
        <dbReference type="PIRNR" id="PIRNR038471"/>
    </source>
</evidence>
<dbReference type="EnsemblBacteria" id="ABC21276">
    <property type="protein sequence ID" value="ABC21276"/>
    <property type="gene ID" value="Rru_A0471"/>
</dbReference>
<comment type="function">
    <text evidence="5">Involved in formation and maintenance of cell shape.</text>
</comment>
<gene>
    <name evidence="9" type="ordered locus">Rru_A0471</name>
</gene>